<keyword evidence="1" id="KW-0812">Transmembrane</keyword>
<dbReference type="Gene3D" id="3.10.310.50">
    <property type="match status" value="1"/>
</dbReference>
<keyword evidence="1" id="KW-1133">Transmembrane helix</keyword>
<evidence type="ECO:0000256" key="1">
    <source>
        <dbReference type="SAM" id="Phobius"/>
    </source>
</evidence>
<feature type="domain" description="TPM" evidence="2">
    <location>
        <begin position="104"/>
        <end position="178"/>
    </location>
</feature>
<dbReference type="Pfam" id="PF04536">
    <property type="entry name" value="TPM_phosphatase"/>
    <property type="match status" value="1"/>
</dbReference>
<dbReference type="RefSeq" id="WP_108560688.1">
    <property type="nucleotide sequence ID" value="NZ_MUXE01000019.1"/>
</dbReference>
<accession>A0A363CWT2</accession>
<dbReference type="InterPro" id="IPR007621">
    <property type="entry name" value="TPM_dom"/>
</dbReference>
<comment type="caution">
    <text evidence="3">The sequence shown here is derived from an EMBL/GenBank/DDBJ whole genome shotgun (WGS) entry which is preliminary data.</text>
</comment>
<sequence>MILSNKEKELISKEIENLEKLSSTELVAVVTKRSGNYKLASSMFAVFSLFFVSFLLLLISFKTAFELIQIQLLVFIGIYVFAEKFKSFFLKILPKNYKYQVASRNAHNQFYNLQLHKTKSKQVLMFFVSFDEKYVEIVVDEEISKSIPNSHWQSIVDEFISDIKDNQLLNGYLKAIVACSSILIEKFPIKTDDVNELPNNVIELK</sequence>
<dbReference type="OrthoDB" id="5825388at2"/>
<organism evidence="3 4">
    <name type="scientific">Arcobacter caeni</name>
    <dbReference type="NCBI Taxonomy" id="1912877"/>
    <lineage>
        <taxon>Bacteria</taxon>
        <taxon>Pseudomonadati</taxon>
        <taxon>Campylobacterota</taxon>
        <taxon>Epsilonproteobacteria</taxon>
        <taxon>Campylobacterales</taxon>
        <taxon>Arcobacteraceae</taxon>
        <taxon>Arcobacter</taxon>
    </lineage>
</organism>
<evidence type="ECO:0000313" key="4">
    <source>
        <dbReference type="Proteomes" id="UP000251135"/>
    </source>
</evidence>
<protein>
    <recommendedName>
        <fullName evidence="2">TPM domain-containing protein</fullName>
    </recommendedName>
</protein>
<dbReference type="AlphaFoldDB" id="A0A363CWT2"/>
<gene>
    <name evidence="3" type="ORF">B0174_10680</name>
</gene>
<keyword evidence="1" id="KW-0472">Membrane</keyword>
<dbReference type="Proteomes" id="UP000251135">
    <property type="component" value="Unassembled WGS sequence"/>
</dbReference>
<keyword evidence="4" id="KW-1185">Reference proteome</keyword>
<feature type="transmembrane region" description="Helical" evidence="1">
    <location>
        <begin position="65"/>
        <end position="82"/>
    </location>
</feature>
<evidence type="ECO:0000259" key="2">
    <source>
        <dbReference type="Pfam" id="PF04536"/>
    </source>
</evidence>
<proteinExistence type="predicted"/>
<name>A0A363CWT2_9BACT</name>
<dbReference type="EMBL" id="MUXE01000019">
    <property type="protein sequence ID" value="PUE63546.1"/>
    <property type="molecule type" value="Genomic_DNA"/>
</dbReference>
<reference evidence="3 4" key="1">
    <citation type="submission" date="2017-02" db="EMBL/GenBank/DDBJ databases">
        <title>Arcobacter caeni sp. nov, a new Arcobacter species isolated from reclaimed water.</title>
        <authorList>
            <person name="Figueras M.J."/>
            <person name="Perez-Cataluna A."/>
            <person name="Salas-Masso N."/>
        </authorList>
    </citation>
    <scope>NUCLEOTIDE SEQUENCE [LARGE SCALE GENOMIC DNA]</scope>
    <source>
        <strain evidence="3 4">RW17-10</strain>
    </source>
</reference>
<evidence type="ECO:0000313" key="3">
    <source>
        <dbReference type="EMBL" id="PUE63546.1"/>
    </source>
</evidence>
<feature type="transmembrane region" description="Helical" evidence="1">
    <location>
        <begin position="39"/>
        <end position="59"/>
    </location>
</feature>